<reference evidence="2" key="1">
    <citation type="journal article" date="2014" name="Science">
        <title>Ancient hybridizations among the ancestral genomes of bread wheat.</title>
        <authorList>
            <consortium name="International Wheat Genome Sequencing Consortium,"/>
            <person name="Marcussen T."/>
            <person name="Sandve S.R."/>
            <person name="Heier L."/>
            <person name="Spannagl M."/>
            <person name="Pfeifer M."/>
            <person name="Jakobsen K.S."/>
            <person name="Wulff B.B."/>
            <person name="Steuernagel B."/>
            <person name="Mayer K.F."/>
            <person name="Olsen O.A."/>
        </authorList>
    </citation>
    <scope>NUCLEOTIDE SEQUENCE [LARGE SCALE GENOMIC DNA]</scope>
    <source>
        <strain evidence="2">cv. AL8/78</strain>
    </source>
</reference>
<proteinExistence type="predicted"/>
<name>A0A453ERU9_AEGTS</name>
<reference evidence="2" key="2">
    <citation type="journal article" date="2017" name="Nat. Plants">
        <title>The Aegilops tauschii genome reveals multiple impacts of transposons.</title>
        <authorList>
            <person name="Zhao G."/>
            <person name="Zou C."/>
            <person name="Li K."/>
            <person name="Wang K."/>
            <person name="Li T."/>
            <person name="Gao L."/>
            <person name="Zhang X."/>
            <person name="Wang H."/>
            <person name="Yang Z."/>
            <person name="Liu X."/>
            <person name="Jiang W."/>
            <person name="Mao L."/>
            <person name="Kong X."/>
            <person name="Jiao Y."/>
            <person name="Jia J."/>
        </authorList>
    </citation>
    <scope>NUCLEOTIDE SEQUENCE [LARGE SCALE GENOMIC DNA]</scope>
    <source>
        <strain evidence="2">cv. AL8/78</strain>
    </source>
</reference>
<dbReference type="Gramene" id="AET3Gv20432900.12">
    <property type="protein sequence ID" value="AET3Gv20432900.12"/>
    <property type="gene ID" value="AET3Gv20432900"/>
</dbReference>
<organism evidence="1 2">
    <name type="scientific">Aegilops tauschii subsp. strangulata</name>
    <name type="common">Goatgrass</name>
    <dbReference type="NCBI Taxonomy" id="200361"/>
    <lineage>
        <taxon>Eukaryota</taxon>
        <taxon>Viridiplantae</taxon>
        <taxon>Streptophyta</taxon>
        <taxon>Embryophyta</taxon>
        <taxon>Tracheophyta</taxon>
        <taxon>Spermatophyta</taxon>
        <taxon>Magnoliopsida</taxon>
        <taxon>Liliopsida</taxon>
        <taxon>Poales</taxon>
        <taxon>Poaceae</taxon>
        <taxon>BOP clade</taxon>
        <taxon>Pooideae</taxon>
        <taxon>Triticodae</taxon>
        <taxon>Triticeae</taxon>
        <taxon>Triticinae</taxon>
        <taxon>Aegilops</taxon>
    </lineage>
</organism>
<reference evidence="1" key="4">
    <citation type="submission" date="2019-03" db="UniProtKB">
        <authorList>
            <consortium name="EnsemblPlants"/>
        </authorList>
    </citation>
    <scope>IDENTIFICATION</scope>
</reference>
<sequence>DAHNELAVVDYVEDIYRFYKSTEGKLTTSLHLHELTD</sequence>
<reference evidence="1" key="5">
    <citation type="journal article" date="2021" name="G3 (Bethesda)">
        <title>Aegilops tauschii genome assembly Aet v5.0 features greater sequence contiguity and improved annotation.</title>
        <authorList>
            <person name="Wang L."/>
            <person name="Zhu T."/>
            <person name="Rodriguez J.C."/>
            <person name="Deal K.R."/>
            <person name="Dubcovsky J."/>
            <person name="McGuire P.E."/>
            <person name="Lux T."/>
            <person name="Spannagl M."/>
            <person name="Mayer K.F.X."/>
            <person name="Baldrich P."/>
            <person name="Meyers B.C."/>
            <person name="Huo N."/>
            <person name="Gu Y.Q."/>
            <person name="Zhou H."/>
            <person name="Devos K.M."/>
            <person name="Bennetzen J.L."/>
            <person name="Unver T."/>
            <person name="Budak H."/>
            <person name="Gulick P.J."/>
            <person name="Galiba G."/>
            <person name="Kalapos B."/>
            <person name="Nelson D.R."/>
            <person name="Li P."/>
            <person name="You F.M."/>
            <person name="Luo M.C."/>
            <person name="Dvorak J."/>
        </authorList>
    </citation>
    <scope>NUCLEOTIDE SEQUENCE [LARGE SCALE GENOMIC DNA]</scope>
    <source>
        <strain evidence="1">cv. AL8/78</strain>
    </source>
</reference>
<evidence type="ECO:0000313" key="2">
    <source>
        <dbReference type="Proteomes" id="UP000015105"/>
    </source>
</evidence>
<keyword evidence="2" id="KW-1185">Reference proteome</keyword>
<protein>
    <submittedName>
        <fullName evidence="1">Uncharacterized protein</fullName>
    </submittedName>
</protein>
<dbReference type="EnsemblPlants" id="AET3Gv20432900.12">
    <property type="protein sequence ID" value="AET3Gv20432900.12"/>
    <property type="gene ID" value="AET3Gv20432900"/>
</dbReference>
<dbReference type="AlphaFoldDB" id="A0A453ERU9"/>
<evidence type="ECO:0000313" key="1">
    <source>
        <dbReference type="EnsemblPlants" id="AET3Gv20432900.12"/>
    </source>
</evidence>
<accession>A0A453ERU9</accession>
<dbReference type="Proteomes" id="UP000015105">
    <property type="component" value="Chromosome 3D"/>
</dbReference>
<reference evidence="1" key="3">
    <citation type="journal article" date="2017" name="Nature">
        <title>Genome sequence of the progenitor of the wheat D genome Aegilops tauschii.</title>
        <authorList>
            <person name="Luo M.C."/>
            <person name="Gu Y.Q."/>
            <person name="Puiu D."/>
            <person name="Wang H."/>
            <person name="Twardziok S.O."/>
            <person name="Deal K.R."/>
            <person name="Huo N."/>
            <person name="Zhu T."/>
            <person name="Wang L."/>
            <person name="Wang Y."/>
            <person name="McGuire P.E."/>
            <person name="Liu S."/>
            <person name="Long H."/>
            <person name="Ramasamy R.K."/>
            <person name="Rodriguez J.C."/>
            <person name="Van S.L."/>
            <person name="Yuan L."/>
            <person name="Wang Z."/>
            <person name="Xia Z."/>
            <person name="Xiao L."/>
            <person name="Anderson O.D."/>
            <person name="Ouyang S."/>
            <person name="Liang Y."/>
            <person name="Zimin A.V."/>
            <person name="Pertea G."/>
            <person name="Qi P."/>
            <person name="Bennetzen J.L."/>
            <person name="Dai X."/>
            <person name="Dawson M.W."/>
            <person name="Muller H.G."/>
            <person name="Kugler K."/>
            <person name="Rivarola-Duarte L."/>
            <person name="Spannagl M."/>
            <person name="Mayer K.F.X."/>
            <person name="Lu F.H."/>
            <person name="Bevan M.W."/>
            <person name="Leroy P."/>
            <person name="Li P."/>
            <person name="You F.M."/>
            <person name="Sun Q."/>
            <person name="Liu Z."/>
            <person name="Lyons E."/>
            <person name="Wicker T."/>
            <person name="Salzberg S.L."/>
            <person name="Devos K.M."/>
            <person name="Dvorak J."/>
        </authorList>
    </citation>
    <scope>NUCLEOTIDE SEQUENCE [LARGE SCALE GENOMIC DNA]</scope>
    <source>
        <strain evidence="1">cv. AL8/78</strain>
    </source>
</reference>